<evidence type="ECO:0000313" key="2">
    <source>
        <dbReference type="EMBL" id="ERN52080.1"/>
    </source>
</evidence>
<feature type="compositionally biased region" description="Basic and acidic residues" evidence="1">
    <location>
        <begin position="18"/>
        <end position="50"/>
    </location>
</feature>
<protein>
    <submittedName>
        <fullName evidence="2">Uncharacterized protein</fullName>
    </submittedName>
</protein>
<dbReference type="RefSeq" id="WP_022629253.1">
    <property type="nucleotide sequence ID" value="NZ_ATAE01000041.1"/>
</dbReference>
<evidence type="ECO:0000256" key="1">
    <source>
        <dbReference type="SAM" id="MobiDB-lite"/>
    </source>
</evidence>
<proteinExistence type="predicted"/>
<dbReference type="PATRIC" id="fig|1188261.3.peg.3188"/>
<name>U6SMD3_9BACI</name>
<gene>
    <name evidence="2" type="ORF">A33I_18480</name>
</gene>
<comment type="caution">
    <text evidence="2">The sequence shown here is derived from an EMBL/GenBank/DDBJ whole genome shotgun (WGS) entry which is preliminary data.</text>
</comment>
<dbReference type="Proteomes" id="UP000017170">
    <property type="component" value="Unassembled WGS sequence"/>
</dbReference>
<feature type="region of interest" description="Disordered" evidence="1">
    <location>
        <begin position="18"/>
        <end position="96"/>
    </location>
</feature>
<keyword evidence="3" id="KW-1185">Reference proteome</keyword>
<dbReference type="AlphaFoldDB" id="U6SMD3"/>
<evidence type="ECO:0000313" key="3">
    <source>
        <dbReference type="Proteomes" id="UP000017170"/>
    </source>
</evidence>
<sequence>MTVKAIRKKDGRLVTVKKEKTESEEKFAKGWKKIKEERGMESQEKPKERSQVLPKQPPEAASDEKKSERIKVKIPNGKDMPSSKTAKKAEPSTLLQKKLKFEDTHKRVTTYMTHTNDQKLKMIKERYGLSATKVLNHALSEYFSKLKL</sequence>
<dbReference type="EMBL" id="ATAE01000041">
    <property type="protein sequence ID" value="ERN52080.1"/>
    <property type="molecule type" value="Genomic_DNA"/>
</dbReference>
<accession>U6SMD3</accession>
<organism evidence="2 3">
    <name type="scientific">Alkalihalophilus marmarensis DSM 21297</name>
    <dbReference type="NCBI Taxonomy" id="1188261"/>
    <lineage>
        <taxon>Bacteria</taxon>
        <taxon>Bacillati</taxon>
        <taxon>Bacillota</taxon>
        <taxon>Bacilli</taxon>
        <taxon>Bacillales</taxon>
        <taxon>Bacillaceae</taxon>
        <taxon>Alkalihalophilus</taxon>
    </lineage>
</organism>
<feature type="compositionally biased region" description="Basic and acidic residues" evidence="1">
    <location>
        <begin position="62"/>
        <end position="71"/>
    </location>
</feature>
<reference evidence="2 3" key="1">
    <citation type="journal article" date="2013" name="Genome Announc.">
        <title>Genome Sequence of the Extreme Obligate Alkaliphile Bacillus marmarensis Strain DSM 21297.</title>
        <authorList>
            <person name="Wernick D.G."/>
            <person name="Choi K.Y."/>
            <person name="Tat C.A."/>
            <person name="Lafontaine Rivera J.G."/>
            <person name="Liao J.C."/>
        </authorList>
    </citation>
    <scope>NUCLEOTIDE SEQUENCE [LARGE SCALE GENOMIC DNA]</scope>
    <source>
        <strain evidence="2 3">DSM 21297</strain>
    </source>
</reference>